<proteinExistence type="predicted"/>
<keyword evidence="2" id="KW-1185">Reference proteome</keyword>
<gene>
    <name evidence="1" type="ORF">CEXT_380171</name>
</gene>
<dbReference type="AlphaFoldDB" id="A0AAV4SU94"/>
<sequence>MQRSKFKTRLKKKLKNKENQIASHLHLQLKQSRGVIPQGKGDSISDETLRALLACYFPLTDTFTCCYYMRIASSVCPLYPLVTLIVPHSVGGSSLSK</sequence>
<dbReference type="EMBL" id="BPLR01010012">
    <property type="protein sequence ID" value="GIY36117.1"/>
    <property type="molecule type" value="Genomic_DNA"/>
</dbReference>
<reference evidence="1 2" key="1">
    <citation type="submission" date="2021-06" db="EMBL/GenBank/DDBJ databases">
        <title>Caerostris extrusa draft genome.</title>
        <authorList>
            <person name="Kono N."/>
            <person name="Arakawa K."/>
        </authorList>
    </citation>
    <scope>NUCLEOTIDE SEQUENCE [LARGE SCALE GENOMIC DNA]</scope>
</reference>
<name>A0AAV4SU94_CAEEX</name>
<dbReference type="Proteomes" id="UP001054945">
    <property type="component" value="Unassembled WGS sequence"/>
</dbReference>
<evidence type="ECO:0000313" key="1">
    <source>
        <dbReference type="EMBL" id="GIY36117.1"/>
    </source>
</evidence>
<organism evidence="1 2">
    <name type="scientific">Caerostris extrusa</name>
    <name type="common">Bark spider</name>
    <name type="synonym">Caerostris bankana</name>
    <dbReference type="NCBI Taxonomy" id="172846"/>
    <lineage>
        <taxon>Eukaryota</taxon>
        <taxon>Metazoa</taxon>
        <taxon>Ecdysozoa</taxon>
        <taxon>Arthropoda</taxon>
        <taxon>Chelicerata</taxon>
        <taxon>Arachnida</taxon>
        <taxon>Araneae</taxon>
        <taxon>Araneomorphae</taxon>
        <taxon>Entelegynae</taxon>
        <taxon>Araneoidea</taxon>
        <taxon>Araneidae</taxon>
        <taxon>Caerostris</taxon>
    </lineage>
</organism>
<evidence type="ECO:0000313" key="2">
    <source>
        <dbReference type="Proteomes" id="UP001054945"/>
    </source>
</evidence>
<accession>A0AAV4SU94</accession>
<protein>
    <submittedName>
        <fullName evidence="1">Uncharacterized protein</fullName>
    </submittedName>
</protein>
<comment type="caution">
    <text evidence="1">The sequence shown here is derived from an EMBL/GenBank/DDBJ whole genome shotgun (WGS) entry which is preliminary data.</text>
</comment>